<dbReference type="RefSeq" id="WP_172158916.1">
    <property type="nucleotide sequence ID" value="NZ_JABJWC010000062.1"/>
</dbReference>
<gene>
    <name evidence="2" type="ORF">HNW77_15780</name>
</gene>
<dbReference type="NCBIfam" id="NF033547">
    <property type="entry name" value="transpos_IS1595"/>
    <property type="match status" value="1"/>
</dbReference>
<evidence type="ECO:0000313" key="3">
    <source>
        <dbReference type="Proteomes" id="UP000623090"/>
    </source>
</evidence>
<comment type="caution">
    <text evidence="2">The sequence shown here is derived from an EMBL/GenBank/DDBJ whole genome shotgun (WGS) entry which is preliminary data.</text>
</comment>
<feature type="domain" description="ISXO2-like transposase" evidence="1">
    <location>
        <begin position="65"/>
        <end position="167"/>
    </location>
</feature>
<keyword evidence="3" id="KW-1185">Reference proteome</keyword>
<evidence type="ECO:0000259" key="1">
    <source>
        <dbReference type="SMART" id="SM01126"/>
    </source>
</evidence>
<dbReference type="Proteomes" id="UP000623090">
    <property type="component" value="Unassembled WGS sequence"/>
</dbReference>
<dbReference type="InterPro" id="IPR024445">
    <property type="entry name" value="Tnp_ISXO2-like"/>
</dbReference>
<proteinExistence type="predicted"/>
<evidence type="ECO:0000313" key="2">
    <source>
        <dbReference type="EMBL" id="NPC67807.1"/>
    </source>
</evidence>
<dbReference type="InterPro" id="IPR053164">
    <property type="entry name" value="IS1016-like_transposase"/>
</dbReference>
<reference evidence="2 3" key="1">
    <citation type="journal article" date="2020" name="Microorganisms">
        <title>Description of Komagataeibacter melaceti sp. nov. and Komagataeibacter melomenusus sp. nov. Isolated from Apple Cider Vinegar.</title>
        <authorList>
            <person name="Maric L."/>
            <person name="Cleenwerck I."/>
            <person name="Accetto T."/>
            <person name="Vandamme P."/>
            <person name="Trcek J."/>
        </authorList>
    </citation>
    <scope>NUCLEOTIDE SEQUENCE [LARGE SCALE GENOMIC DNA]</scope>
    <source>
        <strain evidence="2 3">AV436</strain>
    </source>
</reference>
<dbReference type="EMBL" id="JABJWC010000062">
    <property type="protein sequence ID" value="NPC67807.1"/>
    <property type="molecule type" value="Genomic_DNA"/>
</dbReference>
<dbReference type="PANTHER" id="PTHR47163">
    <property type="entry name" value="DDE_TNP_IS1595 DOMAIN-CONTAINING PROTEIN"/>
    <property type="match status" value="1"/>
</dbReference>
<dbReference type="Pfam" id="PF12762">
    <property type="entry name" value="DDE_Tnp_IS1595"/>
    <property type="match status" value="1"/>
</dbReference>
<protein>
    <submittedName>
        <fullName evidence="2">IS1595 family transposase</fullName>
    </submittedName>
</protein>
<accession>A0ABX2AJ81</accession>
<organism evidence="2 3">
    <name type="scientific">Komagataeibacter melomenusus</name>
    <dbReference type="NCBI Taxonomy" id="2766578"/>
    <lineage>
        <taxon>Bacteria</taxon>
        <taxon>Pseudomonadati</taxon>
        <taxon>Pseudomonadota</taxon>
        <taxon>Alphaproteobacteria</taxon>
        <taxon>Acetobacterales</taxon>
        <taxon>Acetobacteraceae</taxon>
        <taxon>Komagataeibacter</taxon>
    </lineage>
</organism>
<name>A0ABX2AJ81_9PROT</name>
<sequence>MIYHTKSHRRCRLPVITQTRLLEHFVAGTPARSAAELVSVNRNIATLCYRKLREIIAEQIVHDAPFSDKIEADESYFGGYHKGKRGRGAAGQVAVFGLLKRSGRVHAVMIPNAGHQTPMSLIRQKVLTDSIVYSDSWHAYDKLDMSGFHHERVDHSRHFTQGRGIENFWVILP</sequence>
<dbReference type="SMART" id="SM01126">
    <property type="entry name" value="DDE_Tnp_IS1595"/>
    <property type="match status" value="1"/>
</dbReference>
<dbReference type="PANTHER" id="PTHR47163:SF2">
    <property type="entry name" value="SI:DKEY-17M8.2"/>
    <property type="match status" value="1"/>
</dbReference>